<dbReference type="SMART" id="SM01420">
    <property type="entry name" value="TRP_2"/>
    <property type="match status" value="2"/>
</dbReference>
<feature type="region of interest" description="Disordered" evidence="11">
    <location>
        <begin position="1319"/>
        <end position="1346"/>
    </location>
</feature>
<evidence type="ECO:0000256" key="4">
    <source>
        <dbReference type="ARBA" id="ARBA00022737"/>
    </source>
</evidence>
<feature type="compositionally biased region" description="Polar residues" evidence="11">
    <location>
        <begin position="1102"/>
        <end position="1123"/>
    </location>
</feature>
<gene>
    <name evidence="14" type="ORF">IZO911_LOCUS31440</name>
</gene>
<feature type="transmembrane region" description="Helical" evidence="12">
    <location>
        <begin position="864"/>
        <end position="883"/>
    </location>
</feature>
<dbReference type="SMART" id="SM00248">
    <property type="entry name" value="ANK"/>
    <property type="match status" value="2"/>
</dbReference>
<dbReference type="EMBL" id="CAJNOE010000516">
    <property type="protein sequence ID" value="CAF1252732.1"/>
    <property type="molecule type" value="Genomic_DNA"/>
</dbReference>
<proteinExistence type="predicted"/>
<dbReference type="Gene3D" id="1.25.40.20">
    <property type="entry name" value="Ankyrin repeat-containing domain"/>
    <property type="match status" value="1"/>
</dbReference>
<evidence type="ECO:0000256" key="3">
    <source>
        <dbReference type="ARBA" id="ARBA00022692"/>
    </source>
</evidence>
<organism evidence="14 15">
    <name type="scientific">Adineta steineri</name>
    <dbReference type="NCBI Taxonomy" id="433720"/>
    <lineage>
        <taxon>Eukaryota</taxon>
        <taxon>Metazoa</taxon>
        <taxon>Spiralia</taxon>
        <taxon>Gnathifera</taxon>
        <taxon>Rotifera</taxon>
        <taxon>Eurotatoria</taxon>
        <taxon>Bdelloidea</taxon>
        <taxon>Adinetida</taxon>
        <taxon>Adinetidae</taxon>
        <taxon>Adineta</taxon>
    </lineage>
</organism>
<dbReference type="PRINTS" id="PR01097">
    <property type="entry name" value="TRNSRECEPTRP"/>
</dbReference>
<dbReference type="PANTHER" id="PTHR10117:SF54">
    <property type="entry name" value="TRANSIENT RECEPTOR POTENTIAL-GAMMA PROTEIN"/>
    <property type="match status" value="1"/>
</dbReference>
<keyword evidence="4" id="KW-0677">Repeat</keyword>
<evidence type="ECO:0000256" key="8">
    <source>
        <dbReference type="ARBA" id="ARBA00023136"/>
    </source>
</evidence>
<dbReference type="InterPro" id="IPR036770">
    <property type="entry name" value="Ankyrin_rpt-contain_sf"/>
</dbReference>
<feature type="transmembrane region" description="Helical" evidence="12">
    <location>
        <begin position="903"/>
        <end position="925"/>
    </location>
</feature>
<dbReference type="InterPro" id="IPR002153">
    <property type="entry name" value="TRPC_channel"/>
</dbReference>
<feature type="transmembrane region" description="Helical" evidence="12">
    <location>
        <begin position="785"/>
        <end position="804"/>
    </location>
</feature>
<evidence type="ECO:0000313" key="14">
    <source>
        <dbReference type="EMBL" id="CAF1252732.1"/>
    </source>
</evidence>
<dbReference type="Pfam" id="PF00520">
    <property type="entry name" value="Ion_trans"/>
    <property type="match status" value="1"/>
</dbReference>
<evidence type="ECO:0000256" key="9">
    <source>
        <dbReference type="ARBA" id="ARBA00023303"/>
    </source>
</evidence>
<accession>A0A815A759</accession>
<feature type="domain" description="Transient receptor ion channel" evidence="13">
    <location>
        <begin position="486"/>
        <end position="545"/>
    </location>
</feature>
<sequence>MNNVPANTGYTSTGLQPRRFSERTTANMRGRAELITPRTGLNKRMYGDNSKTTELNVDEQFVRACENGDYSTVHRILLENEKYNIDVANQLGRTAIQLAIENEHLEVVTLLLYSCDGQKIREAILLAIYLGHIQIAEACLHHPTFRRLNDKRAITDSEGTFWQTPTSDDTQFASDITPLMLAAQHNRTEIVQLLLSQGDRITKPHDYHCKCIECRNRFKFDSLRHAQSRLNAYRGLASESYISLASIDPILTAFELGRELRDLSGKEKYFKNEYMLLADQLSAYAVKLLDKVRGHKELDCVLGKTGKESEEKYVILARLYLAIKYKEKSFVAHSNCQQKLVEIWHSQIRNIFKLNPLLILLLTISYIFILPFACVIYILTSWSIYTIKFQRFLKQPCIKFIGHTITYAVFIVLIIVSSFLFASESKKDLVQLKNISTLSDTLNKALEDQQTNNYSNNTCRIYPVPNFVFRADKPTWIDITISVFVFECRNRFKFDSLRHAQSRLNAYRGLASESYISLASIDPILTAFELGRELRDLSGKEKYFKNEYMLLADQLSAYAVKLLDKVRGHKELDCVLGKTGKESEEKYVILARLYLAIKYKEKSFVAHSNCQQKLVEIWHSQIRNIFKLNPLLILLLTISYIFILPFACVIYILTSWSIYTIKFQRFLKQPCIKFIGHTITYAVFIVLIIVSSFLFASESKKDLVQLKNISTLSDTLNKALEDQKTNNYSNSTCRIYPVPNFVFRADKPTWIDITISVFVFGFLWREIKQAYNDGLQDYLLSWNNIVDSCTTILYISSFALKYYVIFQVKESRKILSDTTFQDDVGRLCDLSKTAQEDIYRTFYWLNADRYYWVPFDPINVAEGLFAIANILSFARICFLLPAFQHLGPLQISLGRMMSDIGKFIIIFLIIFCGFMFGLNNLFWYYKKSVREKVEIYRHLPESGDENENLPAEESFGTMSSTFKTVFWSLFGLAEKEGVQLNHYNKRFTETVGYLIYGAFNIANVIVLLNMLIAMMSKSYEAIEEHADVEWKFARSKLYMEFIKDGGTLPVPFNIVPTPKSIYRLFCNIYAWMTKSKDPTNEQPVESGHSPSAIRPTPRANRRQSTNGNGLTTVSNGQLSNVPNNHRARQGSFFDQVLTYRKVMDRVIKRFLLHKQREEQEEIREGDFEELKQDVQMLRFELLNRLDSTREDLYKNSHLLNEGVLLVGELLSVLSNDTNPLIKENFHLFKKSFYATTDSGIQSNSSTLSTLSMPNLTLPVQTSALISNSNSAPNLHQEELDINTIDTVRSLTAVHARLSNIKEEEEEYLHNTLKYIDDDDEEEEEVEAQHMSVQTTEDDNQRFFSKL</sequence>
<dbReference type="PANTHER" id="PTHR10117">
    <property type="entry name" value="TRANSIENT RECEPTOR POTENTIAL CHANNEL"/>
    <property type="match status" value="1"/>
</dbReference>
<feature type="transmembrane region" description="Helical" evidence="12">
    <location>
        <begin position="400"/>
        <end position="422"/>
    </location>
</feature>
<dbReference type="Proteomes" id="UP000663860">
    <property type="component" value="Unassembled WGS sequence"/>
</dbReference>
<dbReference type="InterPro" id="IPR002110">
    <property type="entry name" value="Ankyrin_rpt"/>
</dbReference>
<dbReference type="GO" id="GO:0015279">
    <property type="term" value="F:store-operated calcium channel activity"/>
    <property type="evidence" value="ECO:0007669"/>
    <property type="project" value="TreeGrafter"/>
</dbReference>
<feature type="region of interest" description="Disordered" evidence="11">
    <location>
        <begin position="1"/>
        <end position="27"/>
    </location>
</feature>
<keyword evidence="7" id="KW-0406">Ion transport</keyword>
<feature type="region of interest" description="Disordered" evidence="11">
    <location>
        <begin position="1077"/>
        <end position="1125"/>
    </location>
</feature>
<evidence type="ECO:0000313" key="15">
    <source>
        <dbReference type="Proteomes" id="UP000663860"/>
    </source>
</evidence>
<keyword evidence="3 12" id="KW-0812">Transmembrane</keyword>
<dbReference type="PROSITE" id="PS50297">
    <property type="entry name" value="ANK_REP_REGION"/>
    <property type="match status" value="1"/>
</dbReference>
<dbReference type="GO" id="GO:0005886">
    <property type="term" value="C:plasma membrane"/>
    <property type="evidence" value="ECO:0007669"/>
    <property type="project" value="TreeGrafter"/>
</dbReference>
<evidence type="ECO:0000256" key="5">
    <source>
        <dbReference type="ARBA" id="ARBA00022989"/>
    </source>
</evidence>
<dbReference type="GO" id="GO:0034703">
    <property type="term" value="C:cation channel complex"/>
    <property type="evidence" value="ECO:0007669"/>
    <property type="project" value="TreeGrafter"/>
</dbReference>
<comment type="subcellular location">
    <subcellularLocation>
        <location evidence="1">Membrane</location>
        <topology evidence="1">Multi-pass membrane protein</topology>
    </subcellularLocation>
</comment>
<keyword evidence="6 10" id="KW-0040">ANK repeat</keyword>
<feature type="compositionally biased region" description="Polar residues" evidence="11">
    <location>
        <begin position="1"/>
        <end position="15"/>
    </location>
</feature>
<evidence type="ECO:0000256" key="2">
    <source>
        <dbReference type="ARBA" id="ARBA00022448"/>
    </source>
</evidence>
<keyword evidence="2" id="KW-0813">Transport</keyword>
<dbReference type="Pfam" id="PF00023">
    <property type="entry name" value="Ank"/>
    <property type="match status" value="1"/>
</dbReference>
<dbReference type="InterPro" id="IPR005821">
    <property type="entry name" value="Ion_trans_dom"/>
</dbReference>
<evidence type="ECO:0000259" key="13">
    <source>
        <dbReference type="SMART" id="SM01420"/>
    </source>
</evidence>
<dbReference type="SUPFAM" id="SSF48403">
    <property type="entry name" value="Ankyrin repeat"/>
    <property type="match status" value="1"/>
</dbReference>
<comment type="caution">
    <text evidence="14">The sequence shown here is derived from an EMBL/GenBank/DDBJ whole genome shotgun (WGS) entry which is preliminary data.</text>
</comment>
<keyword evidence="5 12" id="KW-1133">Transmembrane helix</keyword>
<feature type="transmembrane region" description="Helical" evidence="12">
    <location>
        <begin position="631"/>
        <end position="654"/>
    </location>
</feature>
<evidence type="ECO:0000256" key="11">
    <source>
        <dbReference type="SAM" id="MobiDB-lite"/>
    </source>
</evidence>
<name>A0A815A759_9BILA</name>
<feature type="transmembrane region" description="Helical" evidence="12">
    <location>
        <begin position="993"/>
        <end position="1015"/>
    </location>
</feature>
<dbReference type="Pfam" id="PF12796">
    <property type="entry name" value="Ank_2"/>
    <property type="match status" value="1"/>
</dbReference>
<protein>
    <recommendedName>
        <fullName evidence="13">Transient receptor ion channel domain-containing protein</fullName>
    </recommendedName>
</protein>
<reference evidence="14" key="1">
    <citation type="submission" date="2021-02" db="EMBL/GenBank/DDBJ databases">
        <authorList>
            <person name="Nowell W R."/>
        </authorList>
    </citation>
    <scope>NUCLEOTIDE SEQUENCE</scope>
</reference>
<evidence type="ECO:0000256" key="7">
    <source>
        <dbReference type="ARBA" id="ARBA00023065"/>
    </source>
</evidence>
<evidence type="ECO:0000256" key="1">
    <source>
        <dbReference type="ARBA" id="ARBA00004141"/>
    </source>
</evidence>
<dbReference type="PROSITE" id="PS50088">
    <property type="entry name" value="ANK_REPEAT"/>
    <property type="match status" value="1"/>
</dbReference>
<dbReference type="InterPro" id="IPR013555">
    <property type="entry name" value="TRP_dom"/>
</dbReference>
<evidence type="ECO:0000256" key="10">
    <source>
        <dbReference type="PROSITE-ProRule" id="PRU00023"/>
    </source>
</evidence>
<feature type="transmembrane region" description="Helical" evidence="12">
    <location>
        <begin position="674"/>
        <end position="696"/>
    </location>
</feature>
<feature type="domain" description="Transient receptor ion channel" evidence="13">
    <location>
        <begin position="209"/>
        <end position="271"/>
    </location>
</feature>
<feature type="repeat" description="ANK" evidence="10">
    <location>
        <begin position="174"/>
        <end position="206"/>
    </location>
</feature>
<evidence type="ECO:0000256" key="6">
    <source>
        <dbReference type="ARBA" id="ARBA00023043"/>
    </source>
</evidence>
<keyword evidence="8 12" id="KW-0472">Membrane</keyword>
<dbReference type="GO" id="GO:0070679">
    <property type="term" value="F:inositol 1,4,5 trisphosphate binding"/>
    <property type="evidence" value="ECO:0007669"/>
    <property type="project" value="TreeGrafter"/>
</dbReference>
<evidence type="ECO:0000256" key="12">
    <source>
        <dbReference type="SAM" id="Phobius"/>
    </source>
</evidence>
<feature type="transmembrane region" description="Helical" evidence="12">
    <location>
        <begin position="357"/>
        <end position="380"/>
    </location>
</feature>
<dbReference type="GO" id="GO:0051480">
    <property type="term" value="P:regulation of cytosolic calcium ion concentration"/>
    <property type="evidence" value="ECO:0007669"/>
    <property type="project" value="TreeGrafter"/>
</dbReference>
<dbReference type="Pfam" id="PF08344">
    <property type="entry name" value="TRP_2"/>
    <property type="match status" value="2"/>
</dbReference>
<keyword evidence="9" id="KW-0407">Ion channel</keyword>